<evidence type="ECO:0000313" key="1">
    <source>
        <dbReference type="EMBL" id="MBK8525522.1"/>
    </source>
</evidence>
<dbReference type="Proteomes" id="UP000886689">
    <property type="component" value="Unassembled WGS sequence"/>
</dbReference>
<dbReference type="AlphaFoldDB" id="A0A9D7PTD1"/>
<sequence length="89" mass="9772">MNNASGIIEALGDLRIDSSQLNNSRYSFAASQVVTSSTPVNVVLWDNGGGGNYKLTKTTNIQVSETRVHRRQRAGKLLAGGNLHHWHRQ</sequence>
<gene>
    <name evidence="1" type="ORF">IPL58_16690</name>
</gene>
<accession>A0A9D7PTD1</accession>
<evidence type="ECO:0000313" key="2">
    <source>
        <dbReference type="Proteomes" id="UP000886689"/>
    </source>
</evidence>
<dbReference type="EMBL" id="JADJUC010000031">
    <property type="protein sequence ID" value="MBK8525522.1"/>
    <property type="molecule type" value="Genomic_DNA"/>
</dbReference>
<organism evidence="1 2">
    <name type="scientific">Candidatus Proximibacter danicus</name>
    <dbReference type="NCBI Taxonomy" id="2954365"/>
    <lineage>
        <taxon>Bacteria</taxon>
        <taxon>Pseudomonadati</taxon>
        <taxon>Pseudomonadota</taxon>
        <taxon>Betaproteobacteria</taxon>
        <taxon>Candidatus Proximibacter</taxon>
    </lineage>
</organism>
<proteinExistence type="predicted"/>
<comment type="caution">
    <text evidence="1">The sequence shown here is derived from an EMBL/GenBank/DDBJ whole genome shotgun (WGS) entry which is preliminary data.</text>
</comment>
<protein>
    <submittedName>
        <fullName evidence="1">Uncharacterized protein</fullName>
    </submittedName>
</protein>
<name>A0A9D7PTD1_9PROT</name>
<reference evidence="1" key="1">
    <citation type="submission" date="2020-10" db="EMBL/GenBank/DDBJ databases">
        <title>Connecting structure to function with the recovery of over 1000 high-quality activated sludge metagenome-assembled genomes encoding full-length rRNA genes using long-read sequencing.</title>
        <authorList>
            <person name="Singleton C.M."/>
            <person name="Petriglieri F."/>
            <person name="Kristensen J.M."/>
            <person name="Kirkegaard R.H."/>
            <person name="Michaelsen T.Y."/>
            <person name="Andersen M.H."/>
            <person name="Karst S.M."/>
            <person name="Dueholm M.S."/>
            <person name="Nielsen P.H."/>
            <person name="Albertsen M."/>
        </authorList>
    </citation>
    <scope>NUCLEOTIDE SEQUENCE</scope>
    <source>
        <strain evidence="1">Hirt_18-Q3-R61-65_BATAC.395</strain>
    </source>
</reference>